<dbReference type="AlphaFoldDB" id="A0A2S9SP66"/>
<dbReference type="InterPro" id="IPR044946">
    <property type="entry name" value="Restrct_endonuc_typeI_TRD_sf"/>
</dbReference>
<accession>A0A2S9SP66</accession>
<feature type="coiled-coil region" evidence="4">
    <location>
        <begin position="357"/>
        <end position="384"/>
    </location>
</feature>
<dbReference type="GO" id="GO:0004519">
    <property type="term" value="F:endonuclease activity"/>
    <property type="evidence" value="ECO:0007669"/>
    <property type="project" value="UniProtKB-KW"/>
</dbReference>
<dbReference type="Pfam" id="PF01420">
    <property type="entry name" value="Methylase_S"/>
    <property type="match status" value="2"/>
</dbReference>
<keyword evidence="3" id="KW-0238">DNA-binding</keyword>
<evidence type="ECO:0000256" key="1">
    <source>
        <dbReference type="ARBA" id="ARBA00010923"/>
    </source>
</evidence>
<keyword evidence="4" id="KW-0175">Coiled coil</keyword>
<dbReference type="InterPro" id="IPR000055">
    <property type="entry name" value="Restrct_endonuc_typeI_TRD"/>
</dbReference>
<comment type="similarity">
    <text evidence="1">Belongs to the type-I restriction system S methylase family.</text>
</comment>
<feature type="domain" description="Type I restriction modification DNA specificity" evidence="5">
    <location>
        <begin position="8"/>
        <end position="178"/>
    </location>
</feature>
<organism evidence="6 7">
    <name type="scientific">Aliarcobacter cryaerophilus</name>
    <dbReference type="NCBI Taxonomy" id="28198"/>
    <lineage>
        <taxon>Bacteria</taxon>
        <taxon>Pseudomonadati</taxon>
        <taxon>Campylobacterota</taxon>
        <taxon>Epsilonproteobacteria</taxon>
        <taxon>Campylobacterales</taxon>
        <taxon>Arcobacteraceae</taxon>
        <taxon>Aliarcobacter</taxon>
    </lineage>
</organism>
<dbReference type="GO" id="GO:0003677">
    <property type="term" value="F:DNA binding"/>
    <property type="evidence" value="ECO:0007669"/>
    <property type="project" value="UniProtKB-KW"/>
</dbReference>
<sequence>MAELYSLPDGWEWKTLSDIFNIERGGSPRPIKDYITYDEDGINWIKISDATKGDGKYIESTEQKIKPSGLKNTRLVVDGDFIMSNSMSFGKPYIVKTKGAIHDGWLLMREKIEKTDKDFFYYLLSSNYMYEQFSSKASGTTVKNLNIDMVKTTNIPLPSFEEQKRIVAKLDILFKKIDKAIALHQKNCEEADIFMASVLNDVFVELEEKYEKKQLNQIVIFGGKNISTLEYPNLIYFSLEDIETQTGKILNYKTVNESGVKGTAVSFDDNVVLYSKLRPYLNKVIVPNLEGCATTELVVLKPKDKLDKYFLASYLRSSNIVSFLNNDSMGAKMPRTNMKTFRNLDIPLPPLQTQQKVVSYLDEISNKMEKIKQIQKEKMQSLKELKASILDKAFKGEL</sequence>
<dbReference type="EMBL" id="NXGJ01000003">
    <property type="protein sequence ID" value="PRM88384.1"/>
    <property type="molecule type" value="Genomic_DNA"/>
</dbReference>
<evidence type="ECO:0000313" key="6">
    <source>
        <dbReference type="EMBL" id="PRM88384.1"/>
    </source>
</evidence>
<keyword evidence="2" id="KW-0680">Restriction system</keyword>
<feature type="domain" description="Type I restriction modification DNA specificity" evidence="5">
    <location>
        <begin position="208"/>
        <end position="376"/>
    </location>
</feature>
<dbReference type="PANTHER" id="PTHR43140">
    <property type="entry name" value="TYPE-1 RESTRICTION ENZYME ECOKI SPECIFICITY PROTEIN"/>
    <property type="match status" value="1"/>
</dbReference>
<dbReference type="Proteomes" id="UP000239065">
    <property type="component" value="Unassembled WGS sequence"/>
</dbReference>
<dbReference type="Gene3D" id="3.90.220.20">
    <property type="entry name" value="DNA methylase specificity domains"/>
    <property type="match status" value="2"/>
</dbReference>
<evidence type="ECO:0000313" key="7">
    <source>
        <dbReference type="Proteomes" id="UP000239065"/>
    </source>
</evidence>
<evidence type="ECO:0000256" key="2">
    <source>
        <dbReference type="ARBA" id="ARBA00022747"/>
    </source>
</evidence>
<dbReference type="PANTHER" id="PTHR43140:SF1">
    <property type="entry name" value="TYPE I RESTRICTION ENZYME ECOKI SPECIFICITY SUBUNIT"/>
    <property type="match status" value="1"/>
</dbReference>
<dbReference type="SUPFAM" id="SSF116734">
    <property type="entry name" value="DNA methylase specificity domain"/>
    <property type="match status" value="2"/>
</dbReference>
<evidence type="ECO:0000256" key="3">
    <source>
        <dbReference type="ARBA" id="ARBA00023125"/>
    </source>
</evidence>
<keyword evidence="6" id="KW-0540">Nuclease</keyword>
<dbReference type="RefSeq" id="WP_105908825.1">
    <property type="nucleotide sequence ID" value="NZ_NXGJ01000003.1"/>
</dbReference>
<keyword evidence="6" id="KW-0378">Hydrolase</keyword>
<protein>
    <submittedName>
        <fullName evidence="6">Type I restriction endonuclease</fullName>
    </submittedName>
</protein>
<name>A0A2S9SP66_9BACT</name>
<comment type="caution">
    <text evidence="6">The sequence shown here is derived from an EMBL/GenBank/DDBJ whole genome shotgun (WGS) entry which is preliminary data.</text>
</comment>
<evidence type="ECO:0000259" key="5">
    <source>
        <dbReference type="Pfam" id="PF01420"/>
    </source>
</evidence>
<keyword evidence="6" id="KW-0255">Endonuclease</keyword>
<reference evidence="6 7" key="1">
    <citation type="submission" date="2017-09" db="EMBL/GenBank/DDBJ databases">
        <title>Reassesment of A. cryaerophilus.</title>
        <authorList>
            <person name="Perez-Cataluna A."/>
            <person name="Collado L."/>
            <person name="Salgado O."/>
            <person name="Lefinanco V."/>
            <person name="Figueras M.J."/>
        </authorList>
    </citation>
    <scope>NUCLEOTIDE SEQUENCE [LARGE SCALE GENOMIC DNA]</scope>
    <source>
        <strain evidence="6 7">LMG 9861</strain>
    </source>
</reference>
<proteinExistence type="inferred from homology"/>
<dbReference type="GO" id="GO:0009307">
    <property type="term" value="P:DNA restriction-modification system"/>
    <property type="evidence" value="ECO:0007669"/>
    <property type="project" value="UniProtKB-KW"/>
</dbReference>
<dbReference type="CDD" id="cd17283">
    <property type="entry name" value="RMtype1_S_Hpy180ORF7835P_TRD2-CR2_like"/>
    <property type="match status" value="1"/>
</dbReference>
<gene>
    <name evidence="6" type="ORF">CJ669_04135</name>
</gene>
<dbReference type="InterPro" id="IPR051212">
    <property type="entry name" value="Type-I_RE_S_subunit"/>
</dbReference>
<evidence type="ECO:0000256" key="4">
    <source>
        <dbReference type="SAM" id="Coils"/>
    </source>
</evidence>